<gene>
    <name evidence="4" type="ORF">L9F63_014080</name>
</gene>
<evidence type="ECO:0000313" key="5">
    <source>
        <dbReference type="Proteomes" id="UP001233999"/>
    </source>
</evidence>
<keyword evidence="2" id="KW-0732">Signal</keyword>
<organism evidence="4 5">
    <name type="scientific">Diploptera punctata</name>
    <name type="common">Pacific beetle cockroach</name>
    <dbReference type="NCBI Taxonomy" id="6984"/>
    <lineage>
        <taxon>Eukaryota</taxon>
        <taxon>Metazoa</taxon>
        <taxon>Ecdysozoa</taxon>
        <taxon>Arthropoda</taxon>
        <taxon>Hexapoda</taxon>
        <taxon>Insecta</taxon>
        <taxon>Pterygota</taxon>
        <taxon>Neoptera</taxon>
        <taxon>Polyneoptera</taxon>
        <taxon>Dictyoptera</taxon>
        <taxon>Blattodea</taxon>
        <taxon>Blaberoidea</taxon>
        <taxon>Blaberidae</taxon>
        <taxon>Diplopterinae</taxon>
        <taxon>Diploptera</taxon>
    </lineage>
</organism>
<dbReference type="InterPro" id="IPR032011">
    <property type="entry name" value="DUF4794"/>
</dbReference>
<feature type="domain" description="DUF4794" evidence="3">
    <location>
        <begin position="39"/>
        <end position="98"/>
    </location>
</feature>
<evidence type="ECO:0000259" key="3">
    <source>
        <dbReference type="Pfam" id="PF16042"/>
    </source>
</evidence>
<feature type="signal peptide" evidence="2">
    <location>
        <begin position="1"/>
        <end position="18"/>
    </location>
</feature>
<evidence type="ECO:0000313" key="4">
    <source>
        <dbReference type="EMBL" id="KAJ9594468.1"/>
    </source>
</evidence>
<evidence type="ECO:0000256" key="2">
    <source>
        <dbReference type="SAM" id="SignalP"/>
    </source>
</evidence>
<evidence type="ECO:0000256" key="1">
    <source>
        <dbReference type="SAM" id="MobiDB-lite"/>
    </source>
</evidence>
<keyword evidence="5" id="KW-1185">Reference proteome</keyword>
<dbReference type="Proteomes" id="UP001233999">
    <property type="component" value="Unassembled WGS sequence"/>
</dbReference>
<feature type="compositionally biased region" description="Low complexity" evidence="1">
    <location>
        <begin position="76"/>
        <end position="92"/>
    </location>
</feature>
<reference evidence="4" key="2">
    <citation type="submission" date="2023-05" db="EMBL/GenBank/DDBJ databases">
        <authorList>
            <person name="Fouks B."/>
        </authorList>
    </citation>
    <scope>NUCLEOTIDE SEQUENCE</scope>
    <source>
        <strain evidence="4">Stay&amp;Tobe</strain>
        <tissue evidence="4">Testes</tissue>
    </source>
</reference>
<feature type="region of interest" description="Disordered" evidence="1">
    <location>
        <begin position="64"/>
        <end position="116"/>
    </location>
</feature>
<dbReference type="EMBL" id="JASPKZ010003044">
    <property type="protein sequence ID" value="KAJ9594468.1"/>
    <property type="molecule type" value="Genomic_DNA"/>
</dbReference>
<comment type="caution">
    <text evidence="4">The sequence shown here is derived from an EMBL/GenBank/DDBJ whole genome shotgun (WGS) entry which is preliminary data.</text>
</comment>
<dbReference type="AlphaFoldDB" id="A0AAD8A8Q2"/>
<proteinExistence type="predicted"/>
<reference evidence="4" key="1">
    <citation type="journal article" date="2023" name="IScience">
        <title>Live-bearing cockroach genome reveals convergent evolutionary mechanisms linked to viviparity in insects and beyond.</title>
        <authorList>
            <person name="Fouks B."/>
            <person name="Harrison M.C."/>
            <person name="Mikhailova A.A."/>
            <person name="Marchal E."/>
            <person name="English S."/>
            <person name="Carruthers M."/>
            <person name="Jennings E.C."/>
            <person name="Chiamaka E.L."/>
            <person name="Frigard R.A."/>
            <person name="Pippel M."/>
            <person name="Attardo G.M."/>
            <person name="Benoit J.B."/>
            <person name="Bornberg-Bauer E."/>
            <person name="Tobe S.S."/>
        </authorList>
    </citation>
    <scope>NUCLEOTIDE SEQUENCE</scope>
    <source>
        <strain evidence="4">Stay&amp;Tobe</strain>
    </source>
</reference>
<sequence length="191" mass="20466">MKVLSVSAILLFVSLVSAAPEAPTRFQNSYGPPSAAEAAPYPPSGWRPSGRQFFLPSRLSNYYAPPAEYGPPTEPPTTTEQPTTTEVPTTTEQDSSAEFADGNGADPSRFGRERDGQSSGVYHILLPDGRLQRVTFAAAPNQPNGALTEYGAPAPSQGVSAGYIAQVQYQDVEPIRSPIYTFSAPLVRIFK</sequence>
<dbReference type="Pfam" id="PF16042">
    <property type="entry name" value="DUF4794"/>
    <property type="match status" value="1"/>
</dbReference>
<accession>A0AAD8A8Q2</accession>
<name>A0AAD8A8Q2_DIPPU</name>
<feature type="chain" id="PRO_5042151368" description="DUF4794 domain-containing protein" evidence="2">
    <location>
        <begin position="19"/>
        <end position="191"/>
    </location>
</feature>
<protein>
    <recommendedName>
        <fullName evidence="3">DUF4794 domain-containing protein</fullName>
    </recommendedName>
</protein>